<dbReference type="GO" id="GO:0004150">
    <property type="term" value="F:dihydroneopterin aldolase activity"/>
    <property type="evidence" value="ECO:0007669"/>
    <property type="project" value="UniProtKB-UniRule"/>
</dbReference>
<evidence type="ECO:0000259" key="8">
    <source>
        <dbReference type="SMART" id="SM00905"/>
    </source>
</evidence>
<evidence type="ECO:0000256" key="3">
    <source>
        <dbReference type="ARBA" id="ARBA00005708"/>
    </source>
</evidence>
<dbReference type="Pfam" id="PF02152">
    <property type="entry name" value="FolB"/>
    <property type="match status" value="1"/>
</dbReference>
<keyword evidence="4 6" id="KW-0289">Folate biosynthesis</keyword>
<organism evidence="9 10">
    <name type="scientific">Paraburkholderia acidiphila</name>
    <dbReference type="NCBI Taxonomy" id="2571747"/>
    <lineage>
        <taxon>Bacteria</taxon>
        <taxon>Pseudomonadati</taxon>
        <taxon>Pseudomonadota</taxon>
        <taxon>Betaproteobacteria</taxon>
        <taxon>Burkholderiales</taxon>
        <taxon>Burkholderiaceae</taxon>
        <taxon>Paraburkholderia</taxon>
    </lineage>
</organism>
<proteinExistence type="inferred from homology"/>
<dbReference type="UniPathway" id="UPA00077">
    <property type="reaction ID" value="UER00154"/>
</dbReference>
<accession>A0A7Z2JAX1</accession>
<dbReference type="SMART" id="SM00905">
    <property type="entry name" value="FolB"/>
    <property type="match status" value="1"/>
</dbReference>
<comment type="similarity">
    <text evidence="3 6">Belongs to the DHNA family.</text>
</comment>
<dbReference type="AlphaFoldDB" id="A0A7Z2JAX1"/>
<dbReference type="InterPro" id="IPR006156">
    <property type="entry name" value="Dihydroneopterin_aldolase"/>
</dbReference>
<keyword evidence="5 6" id="KW-0456">Lyase</keyword>
<evidence type="ECO:0000256" key="7">
    <source>
        <dbReference type="SAM" id="MobiDB-lite"/>
    </source>
</evidence>
<dbReference type="RefSeq" id="WP_158759856.1">
    <property type="nucleotide sequence ID" value="NZ_CP046910.1"/>
</dbReference>
<evidence type="ECO:0000256" key="4">
    <source>
        <dbReference type="ARBA" id="ARBA00022909"/>
    </source>
</evidence>
<evidence type="ECO:0000256" key="2">
    <source>
        <dbReference type="ARBA" id="ARBA00005013"/>
    </source>
</evidence>
<dbReference type="KEGG" id="pacp:FAZ97_18300"/>
<dbReference type="EC" id="4.1.2.25" evidence="6"/>
<dbReference type="InterPro" id="IPR043133">
    <property type="entry name" value="GTP-CH-I_C/QueF"/>
</dbReference>
<dbReference type="PANTHER" id="PTHR42844:SF1">
    <property type="entry name" value="DIHYDRONEOPTERIN ALDOLASE 1-RELATED"/>
    <property type="match status" value="1"/>
</dbReference>
<dbReference type="OrthoDB" id="9810587at2"/>
<feature type="region of interest" description="Disordered" evidence="7">
    <location>
        <begin position="1"/>
        <end position="29"/>
    </location>
</feature>
<dbReference type="EMBL" id="CP046910">
    <property type="protein sequence ID" value="QGZ56904.1"/>
    <property type="molecule type" value="Genomic_DNA"/>
</dbReference>
<feature type="compositionally biased region" description="Polar residues" evidence="7">
    <location>
        <begin position="1"/>
        <end position="23"/>
    </location>
</feature>
<dbReference type="GO" id="GO:0046656">
    <property type="term" value="P:folic acid biosynthetic process"/>
    <property type="evidence" value="ECO:0007669"/>
    <property type="project" value="UniProtKB-UniRule"/>
</dbReference>
<dbReference type="PANTHER" id="PTHR42844">
    <property type="entry name" value="DIHYDRONEOPTERIN ALDOLASE 1-RELATED"/>
    <property type="match status" value="1"/>
</dbReference>
<dbReference type="NCBIfam" id="TIGR00525">
    <property type="entry name" value="folB"/>
    <property type="match status" value="1"/>
</dbReference>
<feature type="domain" description="Dihydroneopterin aldolase/epimerase" evidence="8">
    <location>
        <begin position="48"/>
        <end position="156"/>
    </location>
</feature>
<dbReference type="Proteomes" id="UP000434209">
    <property type="component" value="Chromosome 2"/>
</dbReference>
<sequence>MTDQTAETNKFPSLQHTLETQQLSEEKGPPSSDFDIALLQSVAECATISVRNIHVDASIGVYAGEHERRQPLLVSAELNIDPPVDDTISSTVDYDCIVEIARRLAAGPHITLIEIFARRLAEACLCFPTVHRVTVCIDKPQAIVDALAGTTLTLRRVAPASKH</sequence>
<comment type="function">
    <text evidence="6">Catalyzes the conversion of 7,8-dihydroneopterin to 6-hydroxymethyl-7,8-dihydropterin.</text>
</comment>
<gene>
    <name evidence="9" type="primary">folB</name>
    <name evidence="9" type="ORF">FAZ97_18300</name>
</gene>
<protein>
    <recommendedName>
        <fullName evidence="6">7,8-dihydroneopterin aldolase</fullName>
        <ecNumber evidence="6">4.1.2.25</ecNumber>
    </recommendedName>
</protein>
<keyword evidence="10" id="KW-1185">Reference proteome</keyword>
<evidence type="ECO:0000256" key="1">
    <source>
        <dbReference type="ARBA" id="ARBA00001353"/>
    </source>
</evidence>
<evidence type="ECO:0000256" key="6">
    <source>
        <dbReference type="RuleBase" id="RU362079"/>
    </source>
</evidence>
<dbReference type="GO" id="GO:0005737">
    <property type="term" value="C:cytoplasm"/>
    <property type="evidence" value="ECO:0007669"/>
    <property type="project" value="TreeGrafter"/>
</dbReference>
<reference evidence="9 10" key="1">
    <citation type="submission" date="2019-12" db="EMBL/GenBank/DDBJ databases">
        <title>Paraburkholderia acidiphila 7Q-K02 sp. nov and Paraburkholderia acidisoli DHF22 sp. nov., two strains isolated from forest soil.</title>
        <authorList>
            <person name="Gao Z."/>
            <person name="Qiu L."/>
        </authorList>
    </citation>
    <scope>NUCLEOTIDE SEQUENCE [LARGE SCALE GENOMIC DNA]</scope>
    <source>
        <strain evidence="9 10">7Q-K02</strain>
    </source>
</reference>
<dbReference type="InterPro" id="IPR006157">
    <property type="entry name" value="FolB_dom"/>
</dbReference>
<evidence type="ECO:0000313" key="10">
    <source>
        <dbReference type="Proteomes" id="UP000434209"/>
    </source>
</evidence>
<dbReference type="SUPFAM" id="SSF55620">
    <property type="entry name" value="Tetrahydrobiopterin biosynthesis enzymes-like"/>
    <property type="match status" value="1"/>
</dbReference>
<dbReference type="Gene3D" id="3.30.1130.10">
    <property type="match status" value="1"/>
</dbReference>
<evidence type="ECO:0000256" key="5">
    <source>
        <dbReference type="ARBA" id="ARBA00023239"/>
    </source>
</evidence>
<name>A0A7Z2JAX1_9BURK</name>
<comment type="catalytic activity">
    <reaction evidence="1 6">
        <text>7,8-dihydroneopterin = 6-hydroxymethyl-7,8-dihydropterin + glycolaldehyde</text>
        <dbReference type="Rhea" id="RHEA:10540"/>
        <dbReference type="ChEBI" id="CHEBI:17001"/>
        <dbReference type="ChEBI" id="CHEBI:17071"/>
        <dbReference type="ChEBI" id="CHEBI:44841"/>
        <dbReference type="EC" id="4.1.2.25"/>
    </reaction>
</comment>
<evidence type="ECO:0000313" key="9">
    <source>
        <dbReference type="EMBL" id="QGZ56904.1"/>
    </source>
</evidence>
<comment type="pathway">
    <text evidence="2 6">Cofactor biosynthesis; tetrahydrofolate biosynthesis; 2-amino-4-hydroxy-6-hydroxymethyl-7,8-dihydropteridine diphosphate from 7,8-dihydroneopterin triphosphate: step 3/4.</text>
</comment>
<dbReference type="GO" id="GO:0046654">
    <property type="term" value="P:tetrahydrofolate biosynthetic process"/>
    <property type="evidence" value="ECO:0007669"/>
    <property type="project" value="UniProtKB-UniRule"/>
</dbReference>